<protein>
    <submittedName>
        <fullName evidence="1">Uncharacterized protein</fullName>
    </submittedName>
</protein>
<evidence type="ECO:0000313" key="1">
    <source>
        <dbReference type="EMBL" id="GLI63572.1"/>
    </source>
</evidence>
<organism evidence="1 2">
    <name type="scientific">Volvox africanus</name>
    <dbReference type="NCBI Taxonomy" id="51714"/>
    <lineage>
        <taxon>Eukaryota</taxon>
        <taxon>Viridiplantae</taxon>
        <taxon>Chlorophyta</taxon>
        <taxon>core chlorophytes</taxon>
        <taxon>Chlorophyceae</taxon>
        <taxon>CS clade</taxon>
        <taxon>Chlamydomonadales</taxon>
        <taxon>Volvocaceae</taxon>
        <taxon>Volvox</taxon>
    </lineage>
</organism>
<feature type="non-terminal residue" evidence="1">
    <location>
        <position position="142"/>
    </location>
</feature>
<feature type="non-terminal residue" evidence="1">
    <location>
        <position position="1"/>
    </location>
</feature>
<accession>A0ABQ5S110</accession>
<gene>
    <name evidence="1" type="ORF">VaNZ11_006570</name>
</gene>
<dbReference type="EMBL" id="BSDZ01000015">
    <property type="protein sequence ID" value="GLI63572.1"/>
    <property type="molecule type" value="Genomic_DNA"/>
</dbReference>
<reference evidence="1 2" key="1">
    <citation type="journal article" date="2023" name="IScience">
        <title>Expanded male sex-determining region conserved during the evolution of homothallism in the green alga Volvox.</title>
        <authorList>
            <person name="Yamamoto K."/>
            <person name="Matsuzaki R."/>
            <person name="Mahakham W."/>
            <person name="Heman W."/>
            <person name="Sekimoto H."/>
            <person name="Kawachi M."/>
            <person name="Minakuchi Y."/>
            <person name="Toyoda A."/>
            <person name="Nozaki H."/>
        </authorList>
    </citation>
    <scope>NUCLEOTIDE SEQUENCE [LARGE SCALE GENOMIC DNA]</scope>
    <source>
        <strain evidence="1 2">NIES-4468</strain>
    </source>
</reference>
<keyword evidence="2" id="KW-1185">Reference proteome</keyword>
<dbReference type="Proteomes" id="UP001165090">
    <property type="component" value="Unassembled WGS sequence"/>
</dbReference>
<name>A0ABQ5S110_9CHLO</name>
<evidence type="ECO:0000313" key="2">
    <source>
        <dbReference type="Proteomes" id="UP001165090"/>
    </source>
</evidence>
<proteinExistence type="predicted"/>
<sequence>SRCTDMVNRGKAAAGGTRINFVPTHYWRDQNSDGGIDEFCYMNSDMICIGLTAASISSFKAGMELCFRRAIEEGLGISVVPHLDDGGRTAAWRNGLLFNPKQKYGGFSYQEVMLNPVVDALAAALAAKPAWVDPVPVWLALQ</sequence>
<comment type="caution">
    <text evidence="1">The sequence shown here is derived from an EMBL/GenBank/DDBJ whole genome shotgun (WGS) entry which is preliminary data.</text>
</comment>